<organism evidence="2 3">
    <name type="scientific">Tetradesmus obliquus</name>
    <name type="common">Green alga</name>
    <name type="synonym">Acutodesmus obliquus</name>
    <dbReference type="NCBI Taxonomy" id="3088"/>
    <lineage>
        <taxon>Eukaryota</taxon>
        <taxon>Viridiplantae</taxon>
        <taxon>Chlorophyta</taxon>
        <taxon>core chlorophytes</taxon>
        <taxon>Chlorophyceae</taxon>
        <taxon>CS clade</taxon>
        <taxon>Sphaeropleales</taxon>
        <taxon>Scenedesmaceae</taxon>
        <taxon>Tetradesmus</taxon>
    </lineage>
</organism>
<dbReference type="PANTHER" id="PTHR35482:SF1">
    <property type="entry name" value="CYTOCHROME C OXIDASE SUBUNIT"/>
    <property type="match status" value="1"/>
</dbReference>
<dbReference type="Gene3D" id="1.25.40.10">
    <property type="entry name" value="Tetratricopeptide repeat domain"/>
    <property type="match status" value="1"/>
</dbReference>
<sequence>MTTAPKKAGTGSADEAADWLKGVLQERQDQPKIDSSMRLEDFTAAKEAAMRHRGAEIITAFPEDFQPPAAAAPAAGSTAAGSTATPEAAAAAAAAGGGVAADSGAEGGEKYKPKVTTWGVFPRPNNISQAYGGGRNIRPGQELETPEQKAAREAEYVAALQRYKAATFTDSLSEEELKAAQKTFDEASVLFKRGALQQALVLFDEVRAKVPLKSRLGGMSTLQAAVCYDTLGNARQAEALYKRIRGHPTSEVSRKAKALVFGFQAASFLKADTISYAVKKDEYLKYFRRAADRNRMYVASEEERAADQEEAAKAAVVALGVVLGPVVILGALLAGSKLG</sequence>
<keyword evidence="1" id="KW-0472">Membrane</keyword>
<dbReference type="EMBL" id="CP126214">
    <property type="protein sequence ID" value="WIA15897.1"/>
    <property type="molecule type" value="Genomic_DNA"/>
</dbReference>
<proteinExistence type="predicted"/>
<dbReference type="PANTHER" id="PTHR35482">
    <property type="entry name" value="CYTOCHROME C OXIDASE SUBUNIT"/>
    <property type="match status" value="1"/>
</dbReference>
<feature type="transmembrane region" description="Helical" evidence="1">
    <location>
        <begin position="314"/>
        <end position="334"/>
    </location>
</feature>
<evidence type="ECO:0000256" key="1">
    <source>
        <dbReference type="SAM" id="Phobius"/>
    </source>
</evidence>
<evidence type="ECO:0000313" key="2">
    <source>
        <dbReference type="EMBL" id="WIA15897.1"/>
    </source>
</evidence>
<name>A0ABY8U3S4_TETOB</name>
<gene>
    <name evidence="2" type="ORF">OEZ85_012646</name>
</gene>
<evidence type="ECO:0000313" key="3">
    <source>
        <dbReference type="Proteomes" id="UP001244341"/>
    </source>
</evidence>
<dbReference type="InterPro" id="IPR011990">
    <property type="entry name" value="TPR-like_helical_dom_sf"/>
</dbReference>
<keyword evidence="1" id="KW-0812">Transmembrane</keyword>
<reference evidence="2 3" key="1">
    <citation type="submission" date="2023-05" db="EMBL/GenBank/DDBJ databases">
        <title>A 100% complete, gapless, phased diploid assembly of the Scenedesmus obliquus UTEX 3031 genome.</title>
        <authorList>
            <person name="Biondi T.C."/>
            <person name="Hanschen E.R."/>
            <person name="Kwon T."/>
            <person name="Eng W."/>
            <person name="Kruse C.P.S."/>
            <person name="Koehler S.I."/>
            <person name="Kunde Y."/>
            <person name="Gleasner C.D."/>
            <person name="You Mak K.T."/>
            <person name="Polle J."/>
            <person name="Hovde B.T."/>
            <person name="Starkenburg S.R."/>
        </authorList>
    </citation>
    <scope>NUCLEOTIDE SEQUENCE [LARGE SCALE GENOMIC DNA]</scope>
    <source>
        <strain evidence="2 3">DOE0152z</strain>
    </source>
</reference>
<accession>A0ABY8U3S4</accession>
<keyword evidence="3" id="KW-1185">Reference proteome</keyword>
<protein>
    <submittedName>
        <fullName evidence="2">Uncharacterized protein</fullName>
    </submittedName>
</protein>
<keyword evidence="1" id="KW-1133">Transmembrane helix</keyword>
<dbReference type="Proteomes" id="UP001244341">
    <property type="component" value="Chromosome 7b"/>
</dbReference>